<sequence>MQIPKSYNHSKKYSNKSRYEAYFINVFAKYGSKSGYFLLKIDPLSDSISTAGFVPAS</sequence>
<keyword evidence="2" id="KW-1185">Reference proteome</keyword>
<comment type="caution">
    <text evidence="1">The sequence shown here is derived from an EMBL/GenBank/DDBJ whole genome shotgun (WGS) entry which is preliminary data.</text>
</comment>
<organism evidence="1 2">
    <name type="scientific">Acetivibrio straminisolvens JCM 21531</name>
    <dbReference type="NCBI Taxonomy" id="1294263"/>
    <lineage>
        <taxon>Bacteria</taxon>
        <taxon>Bacillati</taxon>
        <taxon>Bacillota</taxon>
        <taxon>Clostridia</taxon>
        <taxon>Eubacteriales</taxon>
        <taxon>Oscillospiraceae</taxon>
        <taxon>Acetivibrio</taxon>
    </lineage>
</organism>
<dbReference type="Proteomes" id="UP000019109">
    <property type="component" value="Unassembled WGS sequence"/>
</dbReference>
<dbReference type="EMBL" id="BAVR01000017">
    <property type="protein sequence ID" value="GAE88331.1"/>
    <property type="molecule type" value="Genomic_DNA"/>
</dbReference>
<proteinExistence type="predicted"/>
<evidence type="ECO:0000313" key="1">
    <source>
        <dbReference type="EMBL" id="GAE88331.1"/>
    </source>
</evidence>
<evidence type="ECO:0000313" key="2">
    <source>
        <dbReference type="Proteomes" id="UP000019109"/>
    </source>
</evidence>
<accession>W4V562</accession>
<gene>
    <name evidence="1" type="ORF">JCM21531_1769</name>
</gene>
<name>W4V562_9FIRM</name>
<protein>
    <submittedName>
        <fullName evidence="1">Uncharacterized protein</fullName>
    </submittedName>
</protein>
<reference evidence="1" key="1">
    <citation type="journal article" date="2014" name="Genome Announc.">
        <title>Draft Genome Sequence of Clostridium straminisolvens Strain JCM 21531T, Isolated from a Cellulose-Degrading Bacterial Community.</title>
        <authorList>
            <person name="Yuki M."/>
            <person name="Oshima K."/>
            <person name="Suda W."/>
            <person name="Sakamoto M."/>
            <person name="Kitamura K."/>
            <person name="Iida T."/>
            <person name="Hattori M."/>
            <person name="Ohkuma M."/>
        </authorList>
    </citation>
    <scope>NUCLEOTIDE SEQUENCE [LARGE SCALE GENOMIC DNA]</scope>
    <source>
        <strain evidence="1">JCM 21531</strain>
    </source>
</reference>
<dbReference type="AlphaFoldDB" id="W4V562"/>